<keyword evidence="2" id="KW-0808">Transferase</keyword>
<evidence type="ECO:0000256" key="3">
    <source>
        <dbReference type="SAM" id="MobiDB-lite"/>
    </source>
</evidence>
<dbReference type="GO" id="GO:0008168">
    <property type="term" value="F:methyltransferase activity"/>
    <property type="evidence" value="ECO:0007669"/>
    <property type="project" value="UniProtKB-KW"/>
</dbReference>
<dbReference type="STRING" id="1192034.CAP_0065"/>
<evidence type="ECO:0000259" key="4">
    <source>
        <dbReference type="Pfam" id="PF02574"/>
    </source>
</evidence>
<keyword evidence="6" id="KW-1185">Reference proteome</keyword>
<evidence type="ECO:0000313" key="5">
    <source>
        <dbReference type="EMBL" id="EYF08981.1"/>
    </source>
</evidence>
<dbReference type="GO" id="GO:0032259">
    <property type="term" value="P:methylation"/>
    <property type="evidence" value="ECO:0007669"/>
    <property type="project" value="UniProtKB-KW"/>
</dbReference>
<comment type="caution">
    <text evidence="5">The sequence shown here is derived from an EMBL/GenBank/DDBJ whole genome shotgun (WGS) entry which is preliminary data.</text>
</comment>
<dbReference type="PANTHER" id="PTHR11103:SF18">
    <property type="entry name" value="SLR1189 PROTEIN"/>
    <property type="match status" value="1"/>
</dbReference>
<feature type="domain" description="Hcy-binding" evidence="4">
    <location>
        <begin position="54"/>
        <end position="341"/>
    </location>
</feature>
<evidence type="ECO:0000313" key="6">
    <source>
        <dbReference type="Proteomes" id="UP000019678"/>
    </source>
</evidence>
<dbReference type="AlphaFoldDB" id="A0A017TK05"/>
<dbReference type="SUPFAM" id="SSF82282">
    <property type="entry name" value="Homocysteine S-methyltransferase"/>
    <property type="match status" value="1"/>
</dbReference>
<dbReference type="eggNOG" id="COG2040">
    <property type="taxonomic scope" value="Bacteria"/>
</dbReference>
<reference evidence="5 6" key="1">
    <citation type="submission" date="2013-05" db="EMBL/GenBank/DDBJ databases">
        <title>Genome assembly of Chondromyces apiculatus DSM 436.</title>
        <authorList>
            <person name="Sharma G."/>
            <person name="Khatri I."/>
            <person name="Kaur C."/>
            <person name="Mayilraj S."/>
            <person name="Subramanian S."/>
        </authorList>
    </citation>
    <scope>NUCLEOTIDE SEQUENCE [LARGE SCALE GENOMIC DNA]</scope>
    <source>
        <strain evidence="5 6">DSM 436</strain>
    </source>
</reference>
<dbReference type="Pfam" id="PF02574">
    <property type="entry name" value="S-methyl_trans"/>
    <property type="match status" value="1"/>
</dbReference>
<dbReference type="EMBL" id="ASRX01000001">
    <property type="protein sequence ID" value="EYF08981.1"/>
    <property type="molecule type" value="Genomic_DNA"/>
</dbReference>
<sequence length="355" mass="36248">MIGEQGQAASSVSADEATIVRPSGMRPLLMGCDALAALRALGVRLDPTAPLGRLIREAPDAVRNLYEAQIEAGVDVLCALTWGTTPRALAPIGMAFRAAALTGVAVDLALEATATVSRRVAVAGVLGRFPANVSGPEADRVAEDYATHATRMSAAGCEILMACGFDAASPVPAGLARMARRAAVDSANATQLATWVHLELTPGSCTADGEKLEDAVQVAIDGGVDSIVLDVDSSTLGLGALSRLKKTKFDGQIGFSLGASAGAALQQERAAAAGPEGQASREEHGGQEHQAEGASGEDAPGVMSDVDAWVAAAMRLIDAGARIVGGGAGTTVEHLASLSKVLREARRVPAWRRTV</sequence>
<proteinExistence type="predicted"/>
<protein>
    <submittedName>
        <fullName evidence="5">5,10-methylenetetrahydrofolate reductase</fullName>
    </submittedName>
</protein>
<feature type="region of interest" description="Disordered" evidence="3">
    <location>
        <begin position="266"/>
        <end position="301"/>
    </location>
</feature>
<name>A0A017TK05_9BACT</name>
<keyword evidence="1" id="KW-0489">Methyltransferase</keyword>
<feature type="compositionally biased region" description="Basic and acidic residues" evidence="3">
    <location>
        <begin position="279"/>
        <end position="291"/>
    </location>
</feature>
<dbReference type="InterPro" id="IPR036589">
    <property type="entry name" value="HCY_dom_sf"/>
</dbReference>
<dbReference type="PANTHER" id="PTHR11103">
    <property type="entry name" value="SLR1189 PROTEIN"/>
    <property type="match status" value="1"/>
</dbReference>
<gene>
    <name evidence="5" type="ORF">CAP_0065</name>
</gene>
<dbReference type="InterPro" id="IPR003726">
    <property type="entry name" value="HCY_dom"/>
</dbReference>
<accession>A0A017TK05</accession>
<dbReference type="Proteomes" id="UP000019678">
    <property type="component" value="Unassembled WGS sequence"/>
</dbReference>
<evidence type="ECO:0000256" key="2">
    <source>
        <dbReference type="ARBA" id="ARBA00022679"/>
    </source>
</evidence>
<evidence type="ECO:0000256" key="1">
    <source>
        <dbReference type="ARBA" id="ARBA00022603"/>
    </source>
</evidence>
<dbReference type="Gene3D" id="3.20.20.330">
    <property type="entry name" value="Homocysteine-binding-like domain"/>
    <property type="match status" value="1"/>
</dbReference>
<organism evidence="5 6">
    <name type="scientific">Chondromyces apiculatus DSM 436</name>
    <dbReference type="NCBI Taxonomy" id="1192034"/>
    <lineage>
        <taxon>Bacteria</taxon>
        <taxon>Pseudomonadati</taxon>
        <taxon>Myxococcota</taxon>
        <taxon>Polyangia</taxon>
        <taxon>Polyangiales</taxon>
        <taxon>Polyangiaceae</taxon>
        <taxon>Chondromyces</taxon>
    </lineage>
</organism>